<dbReference type="Gene3D" id="3.30.43.10">
    <property type="entry name" value="Uridine Diphospho-n-acetylenolpyruvylglucosamine Reductase, domain 2"/>
    <property type="match status" value="1"/>
</dbReference>
<dbReference type="OrthoDB" id="8300278at2759"/>
<dbReference type="InterPro" id="IPR002888">
    <property type="entry name" value="2Fe-2S-bd"/>
</dbReference>
<proteinExistence type="predicted"/>
<dbReference type="PANTHER" id="PTHR45444:SF3">
    <property type="entry name" value="XANTHINE DEHYDROGENASE"/>
    <property type="match status" value="1"/>
</dbReference>
<dbReference type="Pfam" id="PF01799">
    <property type="entry name" value="Fer2_2"/>
    <property type="match status" value="1"/>
</dbReference>
<keyword evidence="3" id="KW-1185">Reference proteome</keyword>
<feature type="domain" description="[2Fe-2S]-binding" evidence="1">
    <location>
        <begin position="42"/>
        <end position="114"/>
    </location>
</feature>
<dbReference type="InterPro" id="IPR016208">
    <property type="entry name" value="Ald_Oxase/xanthine_DH-like"/>
</dbReference>
<dbReference type="AlphaFoldDB" id="A0A9J6CCK1"/>
<dbReference type="Proteomes" id="UP001107558">
    <property type="component" value="Chromosome 1"/>
</dbReference>
<reference evidence="2" key="1">
    <citation type="submission" date="2021-03" db="EMBL/GenBank/DDBJ databases">
        <title>Chromosome level genome of the anhydrobiotic midge Polypedilum vanderplanki.</title>
        <authorList>
            <person name="Yoshida Y."/>
            <person name="Kikawada T."/>
            <person name="Gusev O."/>
        </authorList>
    </citation>
    <scope>NUCLEOTIDE SEQUENCE</scope>
    <source>
        <strain evidence="2">NIAS01</strain>
        <tissue evidence="2">Whole body or cell culture</tissue>
    </source>
</reference>
<dbReference type="SUPFAM" id="SSF56176">
    <property type="entry name" value="FAD-binding/transporter-associated domain-like"/>
    <property type="match status" value="1"/>
</dbReference>
<name>A0A9J6CCK1_POLVA</name>
<dbReference type="InterPro" id="IPR036318">
    <property type="entry name" value="FAD-bd_PCMH-like_sf"/>
</dbReference>
<dbReference type="EMBL" id="JADBJN010000001">
    <property type="protein sequence ID" value="KAG5679786.1"/>
    <property type="molecule type" value="Genomic_DNA"/>
</dbReference>
<dbReference type="PANTHER" id="PTHR45444">
    <property type="entry name" value="XANTHINE DEHYDROGENASE"/>
    <property type="match status" value="1"/>
</dbReference>
<evidence type="ECO:0000313" key="2">
    <source>
        <dbReference type="EMBL" id="KAG5679786.1"/>
    </source>
</evidence>
<dbReference type="InterPro" id="IPR036884">
    <property type="entry name" value="2Fe-2S-bd_dom_sf"/>
</dbReference>
<evidence type="ECO:0000259" key="1">
    <source>
        <dbReference type="Pfam" id="PF01799"/>
    </source>
</evidence>
<gene>
    <name evidence="2" type="ORF">PVAND_009324</name>
</gene>
<dbReference type="GO" id="GO:0050660">
    <property type="term" value="F:flavin adenine dinucleotide binding"/>
    <property type="evidence" value="ECO:0007669"/>
    <property type="project" value="InterPro"/>
</dbReference>
<dbReference type="GO" id="GO:0016491">
    <property type="term" value="F:oxidoreductase activity"/>
    <property type="evidence" value="ECO:0007669"/>
    <property type="project" value="InterPro"/>
</dbReference>
<dbReference type="SUPFAM" id="SSF47741">
    <property type="entry name" value="CO dehydrogenase ISP C-domain like"/>
    <property type="match status" value="1"/>
</dbReference>
<comment type="caution">
    <text evidence="2">The sequence shown here is derived from an EMBL/GenBank/DDBJ whole genome shotgun (WGS) entry which is preliminary data.</text>
</comment>
<dbReference type="GO" id="GO:0005506">
    <property type="term" value="F:iron ion binding"/>
    <property type="evidence" value="ECO:0007669"/>
    <property type="project" value="InterPro"/>
</dbReference>
<protein>
    <recommendedName>
        <fullName evidence="1">[2Fe-2S]-binding domain-containing protein</fullName>
    </recommendedName>
</protein>
<dbReference type="FunFam" id="3.30.43.10:FF:000001">
    <property type="entry name" value="Xanthine dehydrogenase/oxidase"/>
    <property type="match status" value="1"/>
</dbReference>
<organism evidence="2 3">
    <name type="scientific">Polypedilum vanderplanki</name>
    <name type="common">Sleeping chironomid midge</name>
    <dbReference type="NCBI Taxonomy" id="319348"/>
    <lineage>
        <taxon>Eukaryota</taxon>
        <taxon>Metazoa</taxon>
        <taxon>Ecdysozoa</taxon>
        <taxon>Arthropoda</taxon>
        <taxon>Hexapoda</taxon>
        <taxon>Insecta</taxon>
        <taxon>Pterygota</taxon>
        <taxon>Neoptera</taxon>
        <taxon>Endopterygota</taxon>
        <taxon>Diptera</taxon>
        <taxon>Nematocera</taxon>
        <taxon>Chironomoidea</taxon>
        <taxon>Chironomidae</taxon>
        <taxon>Chironominae</taxon>
        <taxon>Polypedilum</taxon>
        <taxon>Polypedilum</taxon>
    </lineage>
</organism>
<evidence type="ECO:0000313" key="3">
    <source>
        <dbReference type="Proteomes" id="UP001107558"/>
    </source>
</evidence>
<sequence>MSSTTLIFYVNGKKITENEPDPEMTLLSVIFSVLLHGLAVTTGEGIGSTRDRLHPVQERIAKAHGSQCGFCTPGMVMSMYALLRNTSKPSMKELEIAMQGNLCRCTGYRPIIEGYRTFTKEFGNEAVCGMVNLCLIIHSQEPIFPPELKLNDQFDKKTLKFINDRDVMWFRPIELKELLKFKQEHGTAAKIVCGNTEVGVEVKFKNFDYKFLANPSQNTRTK</sequence>
<dbReference type="InterPro" id="IPR016167">
    <property type="entry name" value="FAD-bd_PCMH_sub1"/>
</dbReference>
<accession>A0A9J6CCK1</accession>
<dbReference type="Gene3D" id="1.10.150.120">
    <property type="entry name" value="[2Fe-2S]-binding domain"/>
    <property type="match status" value="1"/>
</dbReference>